<feature type="transmembrane region" description="Helical" evidence="1">
    <location>
        <begin position="12"/>
        <end position="31"/>
    </location>
</feature>
<dbReference type="InterPro" id="IPR033458">
    <property type="entry name" value="DUF5134"/>
</dbReference>
<proteinExistence type="predicted"/>
<keyword evidence="1" id="KW-0812">Transmembrane</keyword>
<protein>
    <submittedName>
        <fullName evidence="2">DUF5134 domain-containing protein</fullName>
    </submittedName>
</protein>
<feature type="transmembrane region" description="Helical" evidence="1">
    <location>
        <begin position="193"/>
        <end position="219"/>
    </location>
</feature>
<feature type="transmembrane region" description="Helical" evidence="1">
    <location>
        <begin position="52"/>
        <end position="76"/>
    </location>
</feature>
<dbReference type="EMBL" id="CP109441">
    <property type="protein sequence ID" value="WUV47246.1"/>
    <property type="molecule type" value="Genomic_DNA"/>
</dbReference>
<organism evidence="2 3">
    <name type="scientific">Nocardia vinacea</name>
    <dbReference type="NCBI Taxonomy" id="96468"/>
    <lineage>
        <taxon>Bacteria</taxon>
        <taxon>Bacillati</taxon>
        <taxon>Actinomycetota</taxon>
        <taxon>Actinomycetes</taxon>
        <taxon>Mycobacteriales</taxon>
        <taxon>Nocardiaceae</taxon>
        <taxon>Nocardia</taxon>
    </lineage>
</organism>
<dbReference type="Pfam" id="PF17197">
    <property type="entry name" value="DUF5134"/>
    <property type="match status" value="1"/>
</dbReference>
<keyword evidence="1" id="KW-1133">Transmembrane helix</keyword>
<evidence type="ECO:0000256" key="1">
    <source>
        <dbReference type="SAM" id="Phobius"/>
    </source>
</evidence>
<evidence type="ECO:0000313" key="3">
    <source>
        <dbReference type="Proteomes" id="UP001432062"/>
    </source>
</evidence>
<feature type="transmembrane region" description="Helical" evidence="1">
    <location>
        <begin position="152"/>
        <end position="172"/>
    </location>
</feature>
<keyword evidence="1" id="KW-0472">Membrane</keyword>
<reference evidence="2" key="1">
    <citation type="submission" date="2022-10" db="EMBL/GenBank/DDBJ databases">
        <title>The complete genomes of actinobacterial strains from the NBC collection.</title>
        <authorList>
            <person name="Joergensen T.S."/>
            <person name="Alvarez Arevalo M."/>
            <person name="Sterndorff E.B."/>
            <person name="Faurdal D."/>
            <person name="Vuksanovic O."/>
            <person name="Mourched A.-S."/>
            <person name="Charusanti P."/>
            <person name="Shaw S."/>
            <person name="Blin K."/>
            <person name="Weber T."/>
        </authorList>
    </citation>
    <scope>NUCLEOTIDE SEQUENCE</scope>
    <source>
        <strain evidence="2">NBC_01482</strain>
    </source>
</reference>
<dbReference type="RefSeq" id="WP_329411295.1">
    <property type="nucleotide sequence ID" value="NZ_CP109441.1"/>
</dbReference>
<accession>A0ABZ1YYM4</accession>
<sequence>MEFAQEYAALRWAVVVAFLVAVAVVLGRLAAPDGVGRTEPVRLQADSRGMNAAACHESDAAHLIMCMVMLAMLIFPMGADPVVLRGVLIALIIVFAALLVDRIVQWRNTTRVLPDDRIIAVGYHLAVAAAMLYSIAGHSAGMHADGPAPGPALTLTALFTADALALIVAASTGRCRRWLGHPIGSRTGPQRSAYFVTRALTSAIVPHIVMDLGTAYMLIAAVSG</sequence>
<feature type="transmembrane region" description="Helical" evidence="1">
    <location>
        <begin position="82"/>
        <end position="100"/>
    </location>
</feature>
<dbReference type="Proteomes" id="UP001432062">
    <property type="component" value="Chromosome"/>
</dbReference>
<evidence type="ECO:0000313" key="2">
    <source>
        <dbReference type="EMBL" id="WUV47246.1"/>
    </source>
</evidence>
<gene>
    <name evidence="2" type="ORF">OG563_03095</name>
</gene>
<feature type="transmembrane region" description="Helical" evidence="1">
    <location>
        <begin position="121"/>
        <end position="140"/>
    </location>
</feature>
<keyword evidence="3" id="KW-1185">Reference proteome</keyword>
<name>A0ABZ1YYM4_9NOCA</name>